<evidence type="ECO:0000256" key="1">
    <source>
        <dbReference type="ARBA" id="ARBA00003069"/>
    </source>
</evidence>
<feature type="region of interest" description="Disordered" evidence="12">
    <location>
        <begin position="49"/>
        <end position="80"/>
    </location>
</feature>
<evidence type="ECO:0000256" key="6">
    <source>
        <dbReference type="ARBA" id="ARBA00022741"/>
    </source>
</evidence>
<dbReference type="GO" id="GO:0005525">
    <property type="term" value="F:GTP binding"/>
    <property type="evidence" value="ECO:0007669"/>
    <property type="project" value="UniProtKB-KW"/>
</dbReference>
<evidence type="ECO:0000256" key="12">
    <source>
        <dbReference type="SAM" id="MobiDB-lite"/>
    </source>
</evidence>
<dbReference type="GO" id="GO:0031683">
    <property type="term" value="F:G-protein beta/gamma-subunit complex binding"/>
    <property type="evidence" value="ECO:0007669"/>
    <property type="project" value="InterPro"/>
</dbReference>
<dbReference type="GO" id="GO:0003924">
    <property type="term" value="F:GTPase activity"/>
    <property type="evidence" value="ECO:0007669"/>
    <property type="project" value="InterPro"/>
</dbReference>
<dbReference type="AlphaFoldDB" id="A0A7R8UMQ4"/>
<dbReference type="InParanoid" id="A0A7R8UMQ4"/>
<dbReference type="InterPro" id="IPR011025">
    <property type="entry name" value="GproteinA_insert"/>
</dbReference>
<comment type="similarity">
    <text evidence="3">Belongs to the G-alpha family.</text>
</comment>
<accession>A0A7R8UMQ4</accession>
<dbReference type="InterPro" id="IPR009057">
    <property type="entry name" value="Homeodomain-like_sf"/>
</dbReference>
<dbReference type="InterPro" id="IPR036388">
    <property type="entry name" value="WH-like_DNA-bd_sf"/>
</dbReference>
<dbReference type="Gene3D" id="3.30.420.10">
    <property type="entry name" value="Ribonuclease H-like superfamily/Ribonuclease H"/>
    <property type="match status" value="1"/>
</dbReference>
<dbReference type="GO" id="GO:0007191">
    <property type="term" value="P:adenylate cyclase-activating dopamine receptor signaling pathway"/>
    <property type="evidence" value="ECO:0007669"/>
    <property type="project" value="TreeGrafter"/>
</dbReference>
<dbReference type="FunFam" id="1.10.400.10:FF:000010">
    <property type="entry name" value="Guanine nucleotide-binding protein alpha-13 subunit"/>
    <property type="match status" value="1"/>
</dbReference>
<dbReference type="Pfam" id="PF11427">
    <property type="entry name" value="HTH_Tnp_Tc3_1"/>
    <property type="match status" value="1"/>
</dbReference>
<dbReference type="EMBL" id="LR899010">
    <property type="protein sequence ID" value="CAD7082822.1"/>
    <property type="molecule type" value="Genomic_DNA"/>
</dbReference>
<dbReference type="Gene3D" id="1.10.400.10">
    <property type="entry name" value="GI Alpha 1, domain 2-like"/>
    <property type="match status" value="1"/>
</dbReference>
<keyword evidence="8 10" id="KW-0342">GTP-binding</keyword>
<dbReference type="SUPFAM" id="SSF52540">
    <property type="entry name" value="P-loop containing nucleoside triphosphate hydrolases"/>
    <property type="match status" value="1"/>
</dbReference>
<dbReference type="GO" id="GO:0003677">
    <property type="term" value="F:DNA binding"/>
    <property type="evidence" value="ECO:0007669"/>
    <property type="project" value="InterPro"/>
</dbReference>
<dbReference type="GO" id="GO:0001664">
    <property type="term" value="F:G protein-coupled receptor binding"/>
    <property type="evidence" value="ECO:0007669"/>
    <property type="project" value="TreeGrafter"/>
</dbReference>
<keyword evidence="6 10" id="KW-0547">Nucleotide-binding</keyword>
<feature type="binding site" evidence="11">
    <location>
        <position position="490"/>
    </location>
    <ligand>
        <name>Mg(2+)</name>
        <dbReference type="ChEBI" id="CHEBI:18420"/>
    </ligand>
</feature>
<protein>
    <submittedName>
        <fullName evidence="15">Uncharacterized protein</fullName>
    </submittedName>
</protein>
<feature type="compositionally biased region" description="Polar residues" evidence="12">
    <location>
        <begin position="70"/>
        <end position="80"/>
    </location>
</feature>
<keyword evidence="7 11" id="KW-0460">Magnesium</keyword>
<feature type="binding site" evidence="10">
    <location>
        <position position="664"/>
    </location>
    <ligand>
        <name>GTP</name>
        <dbReference type="ChEBI" id="CHEBI:37565"/>
    </ligand>
</feature>
<dbReference type="GO" id="GO:0046872">
    <property type="term" value="F:metal ion binding"/>
    <property type="evidence" value="ECO:0007669"/>
    <property type="project" value="UniProtKB-KW"/>
</dbReference>
<dbReference type="Pfam" id="PF21517">
    <property type="entry name" value="HTH_Tnp_Tc3_2_like"/>
    <property type="match status" value="1"/>
</dbReference>
<feature type="binding site" evidence="10">
    <location>
        <begin position="353"/>
        <end position="358"/>
    </location>
    <ligand>
        <name>GTP</name>
        <dbReference type="ChEBI" id="CHEBI:37565"/>
    </ligand>
</feature>
<feature type="binding site" evidence="10">
    <location>
        <begin position="586"/>
        <end position="589"/>
    </location>
    <ligand>
        <name>GTP</name>
        <dbReference type="ChEBI" id="CHEBI:37565"/>
    </ligand>
</feature>
<dbReference type="PRINTS" id="PR00318">
    <property type="entry name" value="GPROTEINA"/>
</dbReference>
<keyword evidence="16" id="KW-1185">Reference proteome</keyword>
<evidence type="ECO:0000256" key="8">
    <source>
        <dbReference type="ARBA" id="ARBA00023134"/>
    </source>
</evidence>
<feature type="binding site" evidence="11">
    <location>
        <position position="357"/>
    </location>
    <ligand>
        <name>Mg(2+)</name>
        <dbReference type="ChEBI" id="CHEBI:18420"/>
    </ligand>
</feature>
<gene>
    <name evidence="15" type="ORF">HERILL_LOCUS5828</name>
</gene>
<evidence type="ECO:0000256" key="7">
    <source>
        <dbReference type="ARBA" id="ARBA00022842"/>
    </source>
</evidence>
<dbReference type="SUPFAM" id="SSF46689">
    <property type="entry name" value="Homeodomain-like"/>
    <property type="match status" value="1"/>
</dbReference>
<reference evidence="15 16" key="1">
    <citation type="submission" date="2020-11" db="EMBL/GenBank/DDBJ databases">
        <authorList>
            <person name="Wallbank WR R."/>
            <person name="Pardo Diaz C."/>
            <person name="Kozak K."/>
            <person name="Martin S."/>
            <person name="Jiggins C."/>
            <person name="Moest M."/>
            <person name="Warren A I."/>
            <person name="Generalovic N T."/>
            <person name="Byers J.R.P. K."/>
            <person name="Montejo-Kovacevich G."/>
            <person name="Yen C E."/>
        </authorList>
    </citation>
    <scope>NUCLEOTIDE SEQUENCE [LARGE SCALE GENOMIC DNA]</scope>
</reference>
<dbReference type="InterPro" id="IPR001019">
    <property type="entry name" value="Gprotein_alpha_su"/>
</dbReference>
<dbReference type="InterPro" id="IPR027417">
    <property type="entry name" value="P-loop_NTPase"/>
</dbReference>
<organism evidence="15 16">
    <name type="scientific">Hermetia illucens</name>
    <name type="common">Black soldier fly</name>
    <dbReference type="NCBI Taxonomy" id="343691"/>
    <lineage>
        <taxon>Eukaryota</taxon>
        <taxon>Metazoa</taxon>
        <taxon>Ecdysozoa</taxon>
        <taxon>Arthropoda</taxon>
        <taxon>Hexapoda</taxon>
        <taxon>Insecta</taxon>
        <taxon>Pterygota</taxon>
        <taxon>Neoptera</taxon>
        <taxon>Endopterygota</taxon>
        <taxon>Diptera</taxon>
        <taxon>Brachycera</taxon>
        <taxon>Stratiomyomorpha</taxon>
        <taxon>Stratiomyidae</taxon>
        <taxon>Hermetiinae</taxon>
        <taxon>Hermetia</taxon>
    </lineage>
</organism>
<keyword evidence="5 11" id="KW-0479">Metal-binding</keyword>
<name>A0A7R8UMQ4_HERIL</name>
<keyword evidence="9" id="KW-0807">Transducer</keyword>
<dbReference type="InterPro" id="IPR048703">
    <property type="entry name" value="Tnp_Tc3-like_HTH"/>
</dbReference>
<dbReference type="Pfam" id="PF00503">
    <property type="entry name" value="G-alpha"/>
    <property type="match status" value="1"/>
</dbReference>
<feature type="binding site" evidence="10">
    <location>
        <begin position="517"/>
        <end position="521"/>
    </location>
    <ligand>
        <name>GTP</name>
        <dbReference type="ChEBI" id="CHEBI:37565"/>
    </ligand>
</feature>
<dbReference type="InterPro" id="IPR036397">
    <property type="entry name" value="RNaseH_sf"/>
</dbReference>
<dbReference type="InterPro" id="IPR025898">
    <property type="entry name" value="Tc3_transposase_DNA-bd_dom"/>
</dbReference>
<evidence type="ECO:0000256" key="9">
    <source>
        <dbReference type="ARBA" id="ARBA00023224"/>
    </source>
</evidence>
<evidence type="ECO:0000313" key="15">
    <source>
        <dbReference type="EMBL" id="CAD7082822.1"/>
    </source>
</evidence>
<dbReference type="Proteomes" id="UP000594454">
    <property type="component" value="Chromosome 2"/>
</dbReference>
<sequence length="692" mass="79635">MPRGVKLTDYEKGQISALFKEGISKREIASRIGRSDRVVRNYLNNVDNYGTKKRKGRPRVLSDRDRRSISKATSNSTNSLRGIRNECKLSVSIPTIWREINRNPNLVREKMRKAPRLQQHHKDARVEFARNNMSRHWDQVIFSDEKKFNLDGPDGFDGYWRDLRKEPRYLSRRNFGGGTVMVWGAICSKGTVRLAFISARMNSQEYQNVLQDNLLPFINSFEGNEVIFQQDNASVHQGAVATAFNLVTLSLNLRVPSNQLSSLSIREVYRYSDNAIKTSVFELVRAKLTGALVITNNSKAIEKLGIQNKNAMLGCLGHRTEESLRSRQIDKQIQQIHQQFASAIKILLLGTAESGKTTIIKQMRILHINGFTEQEKRAKIPEIYCNVHESIAELVRQMDLLGLDYDSLNNRRSGQFIASIDELRPQDMTEEYRDHVLALWNDSGIRSCYMRSNEFQLLDCAKYFLDKLEAIARPTYIPSTEDILHSRKVTTGIHQIEFTVKIPKDMGGGLQEFRMFDVGGQRDQRNKWIQVFEGIEAVLFVISCGDFDQTLREDPTQNRLTEAVRLFSGVWHNRFLASAGIIVFLNKQDIMERKIQAGKSIGQYFPEYEEYKRLSKGGNFFDESDRTKHFIKQKLVDITLEPPRRVSRIADCTPRECFYHFTVATDTNNIRRVFNDVHNMILTENLASIGLL</sequence>
<feature type="domain" description="Tc3 transposase DNA binding" evidence="13">
    <location>
        <begin position="3"/>
        <end position="51"/>
    </location>
</feature>
<evidence type="ECO:0000256" key="11">
    <source>
        <dbReference type="PIRSR" id="PIRSR601019-2"/>
    </source>
</evidence>
<dbReference type="OrthoDB" id="5817230at2759"/>
<comment type="function">
    <text evidence="1">Guanine nucleotide-binding proteins (G proteins) are involved as modulators or transducers in various transmembrane signaling systems.</text>
</comment>
<dbReference type="PANTHER" id="PTHR10218">
    <property type="entry name" value="GTP-BINDING PROTEIN ALPHA SUBUNIT"/>
    <property type="match status" value="1"/>
</dbReference>
<evidence type="ECO:0000256" key="3">
    <source>
        <dbReference type="ARBA" id="ARBA00005804"/>
    </source>
</evidence>
<proteinExistence type="inferred from homology"/>
<dbReference type="SUPFAM" id="SSF47895">
    <property type="entry name" value="Transducin (alpha subunit), insertion domain"/>
    <property type="match status" value="1"/>
</dbReference>
<dbReference type="SMART" id="SM00275">
    <property type="entry name" value="G_alpha"/>
    <property type="match status" value="1"/>
</dbReference>
<dbReference type="PROSITE" id="PS51882">
    <property type="entry name" value="G_ALPHA"/>
    <property type="match status" value="1"/>
</dbReference>
<evidence type="ECO:0000256" key="2">
    <source>
        <dbReference type="ARBA" id="ARBA00004123"/>
    </source>
</evidence>
<feature type="domain" description="Transposable element Tc3 transposase-like DNA-binding HTH" evidence="14">
    <location>
        <begin position="64"/>
        <end position="102"/>
    </location>
</feature>
<evidence type="ECO:0000256" key="5">
    <source>
        <dbReference type="ARBA" id="ARBA00022723"/>
    </source>
</evidence>
<dbReference type="PANTHER" id="PTHR10218:SF367">
    <property type="entry name" value="GUANINE NUCLEOTIDE-BINDING PROTEIN G(F) SUBUNIT ALPHA"/>
    <property type="match status" value="1"/>
</dbReference>
<evidence type="ECO:0000256" key="4">
    <source>
        <dbReference type="ARBA" id="ARBA00011356"/>
    </source>
</evidence>
<evidence type="ECO:0000256" key="10">
    <source>
        <dbReference type="PIRSR" id="PIRSR601019-1"/>
    </source>
</evidence>
<evidence type="ECO:0000313" key="16">
    <source>
        <dbReference type="Proteomes" id="UP000594454"/>
    </source>
</evidence>
<dbReference type="FunFam" id="3.40.50.300:FF:001723">
    <property type="entry name" value="Guanine nucleotide-binding protein G(f) subunit alpha"/>
    <property type="match status" value="1"/>
</dbReference>
<comment type="subcellular location">
    <subcellularLocation>
        <location evidence="2">Nucleus</location>
    </subcellularLocation>
</comment>
<dbReference type="Gene3D" id="1.10.10.10">
    <property type="entry name" value="Winged helix-like DNA-binding domain superfamily/Winged helix DNA-binding domain"/>
    <property type="match status" value="1"/>
</dbReference>
<dbReference type="GO" id="GO:0007606">
    <property type="term" value="P:sensory perception of chemical stimulus"/>
    <property type="evidence" value="ECO:0007669"/>
    <property type="project" value="TreeGrafter"/>
</dbReference>
<dbReference type="Gene3D" id="1.10.10.60">
    <property type="entry name" value="Homeodomain-like"/>
    <property type="match status" value="1"/>
</dbReference>
<evidence type="ECO:0000259" key="14">
    <source>
        <dbReference type="Pfam" id="PF21517"/>
    </source>
</evidence>
<comment type="subunit">
    <text evidence="4">G proteins are composed of 3 units; alpha, beta and gamma. The alpha chain contains the guanine nucleotide binding site.</text>
</comment>
<dbReference type="GO" id="GO:0005834">
    <property type="term" value="C:heterotrimeric G-protein complex"/>
    <property type="evidence" value="ECO:0007669"/>
    <property type="project" value="TreeGrafter"/>
</dbReference>
<evidence type="ECO:0000259" key="13">
    <source>
        <dbReference type="Pfam" id="PF11427"/>
    </source>
</evidence>
<feature type="binding site" evidence="10">
    <location>
        <begin position="484"/>
        <end position="490"/>
    </location>
    <ligand>
        <name>GTP</name>
        <dbReference type="ChEBI" id="CHEBI:37565"/>
    </ligand>
</feature>
<dbReference type="CDD" id="cd00066">
    <property type="entry name" value="G-alpha"/>
    <property type="match status" value="1"/>
</dbReference>
<dbReference type="Gene3D" id="3.40.50.300">
    <property type="entry name" value="P-loop containing nucleotide triphosphate hydrolases"/>
    <property type="match status" value="1"/>
</dbReference>
<dbReference type="GO" id="GO:0005634">
    <property type="term" value="C:nucleus"/>
    <property type="evidence" value="ECO:0007669"/>
    <property type="project" value="UniProtKB-SubCell"/>
</dbReference>
<dbReference type="GO" id="GO:0005737">
    <property type="term" value="C:cytoplasm"/>
    <property type="evidence" value="ECO:0007669"/>
    <property type="project" value="TreeGrafter"/>
</dbReference>